<dbReference type="NCBIfam" id="TIGR04267">
    <property type="entry name" value="mod_HExxH"/>
    <property type="match status" value="1"/>
</dbReference>
<organism evidence="1 2">
    <name type="scientific">Rhodobium orientis</name>
    <dbReference type="NCBI Taxonomy" id="34017"/>
    <lineage>
        <taxon>Bacteria</taxon>
        <taxon>Pseudomonadati</taxon>
        <taxon>Pseudomonadota</taxon>
        <taxon>Alphaproteobacteria</taxon>
        <taxon>Hyphomicrobiales</taxon>
        <taxon>Rhodobiaceae</taxon>
        <taxon>Rhodobium</taxon>
    </lineage>
</organism>
<dbReference type="InterPro" id="IPR026337">
    <property type="entry name" value="AKG_HExxH"/>
</dbReference>
<evidence type="ECO:0000313" key="1">
    <source>
        <dbReference type="EMBL" id="RAI26670.1"/>
    </source>
</evidence>
<dbReference type="AlphaFoldDB" id="A0A327JJQ8"/>
<sequence length="225" mass="25261">MKTDLYIAAAPVANLTSSSSSFYTTPIVTNRISDFANLQRASDIDAARTQVEEALKLVGLLVPEYYSWIISVIYEIVALDSEFGNRSGSDCTIPGVICLSLPSKIDFVVEALVHEAAHQHFYKAEKNIGLFVEKECEVFGYSPIIKKIRPISKILLAYHALVNTLLLFLRSKKSNDYYGISTAHISWLEEVSYEFEIQLLAQSALTEFGIFFFQSIKHQKHLIIG</sequence>
<evidence type="ECO:0008006" key="3">
    <source>
        <dbReference type="Google" id="ProtNLM"/>
    </source>
</evidence>
<dbReference type="Proteomes" id="UP000249299">
    <property type="component" value="Unassembled WGS sequence"/>
</dbReference>
<dbReference type="OrthoDB" id="9152103at2"/>
<accession>A0A327JJQ8</accession>
<reference evidence="1 2" key="1">
    <citation type="submission" date="2017-07" db="EMBL/GenBank/DDBJ databases">
        <title>Draft Genome Sequences of Select Purple Nonsulfur Bacteria.</title>
        <authorList>
            <person name="Lasarre B."/>
            <person name="Mckinlay J.B."/>
        </authorList>
    </citation>
    <scope>NUCLEOTIDE SEQUENCE [LARGE SCALE GENOMIC DNA]</scope>
    <source>
        <strain evidence="1 2">DSM 11290</strain>
    </source>
</reference>
<dbReference type="EMBL" id="NPEV01000027">
    <property type="protein sequence ID" value="RAI26670.1"/>
    <property type="molecule type" value="Genomic_DNA"/>
</dbReference>
<gene>
    <name evidence="1" type="ORF">CH339_13055</name>
</gene>
<comment type="caution">
    <text evidence="1">The sequence shown here is derived from an EMBL/GenBank/DDBJ whole genome shotgun (WGS) entry which is preliminary data.</text>
</comment>
<dbReference type="RefSeq" id="WP_111434810.1">
    <property type="nucleotide sequence ID" value="NZ_JACIGG010000026.1"/>
</dbReference>
<protein>
    <recommendedName>
        <fullName evidence="3">HEXXH motif domain-containing protein</fullName>
    </recommendedName>
</protein>
<keyword evidence="2" id="KW-1185">Reference proteome</keyword>
<proteinExistence type="predicted"/>
<evidence type="ECO:0000313" key="2">
    <source>
        <dbReference type="Proteomes" id="UP000249299"/>
    </source>
</evidence>
<name>A0A327JJQ8_9HYPH</name>